<proteinExistence type="predicted"/>
<dbReference type="AlphaFoldDB" id="A0A160TFI6"/>
<dbReference type="Pfam" id="PF01522">
    <property type="entry name" value="Polysacc_deac_1"/>
    <property type="match status" value="1"/>
</dbReference>
<dbReference type="PANTHER" id="PTHR34216">
    <property type="match status" value="1"/>
</dbReference>
<accession>A0A160TFI6</accession>
<reference evidence="4" key="1">
    <citation type="submission" date="2015-10" db="EMBL/GenBank/DDBJ databases">
        <authorList>
            <person name="Gilbert D.G."/>
        </authorList>
    </citation>
    <scope>NUCLEOTIDE SEQUENCE</scope>
</reference>
<sequence>MMKYLSTSLWTLVSTITLLGFSVGTQADLVVLQYHHIANDSPAVTSISPDGFAKHMALLEQENMTVVDLNDAVRTVLAGEKLPERAVAITFDDAYLSIYENAWPLLKERKWPFTVFVNTQAVDEGHTVAMSWDQLRELDRHGVRIANHSVGHPYLLEPPQGMDNNDWLTQQISQAEQRIESEIGHSPRLFAYPYGEYNLAIAAWLKDNSYIAFGQQSGAIGSTSHPQILPRYPASGVYASIDTLRTKLHSLALPVPAEQVLNPILQDENPPTLSITFNRDDITPNLVQCYASGEGEVAVRRQEKNQLLSLTVQAQNAITAGRSRYNCTAPSRSQPGRFYWYSQLWINMAVANR</sequence>
<dbReference type="GO" id="GO:0005576">
    <property type="term" value="C:extracellular region"/>
    <property type="evidence" value="ECO:0007669"/>
    <property type="project" value="UniProtKB-SubCell"/>
</dbReference>
<evidence type="ECO:0000256" key="1">
    <source>
        <dbReference type="ARBA" id="ARBA00004613"/>
    </source>
</evidence>
<protein>
    <submittedName>
        <fullName evidence="4">Polysaccharide deacetylase</fullName>
    </submittedName>
</protein>
<dbReference type="PANTHER" id="PTHR34216:SF3">
    <property type="entry name" value="POLY-BETA-1,6-N-ACETYL-D-GLUCOSAMINE N-DEACETYLASE"/>
    <property type="match status" value="1"/>
</dbReference>
<dbReference type="GO" id="GO:0005975">
    <property type="term" value="P:carbohydrate metabolic process"/>
    <property type="evidence" value="ECO:0007669"/>
    <property type="project" value="InterPro"/>
</dbReference>
<evidence type="ECO:0000256" key="2">
    <source>
        <dbReference type="ARBA" id="ARBA00022729"/>
    </source>
</evidence>
<dbReference type="InterPro" id="IPR011330">
    <property type="entry name" value="Glyco_hydro/deAcase_b/a-brl"/>
</dbReference>
<dbReference type="GO" id="GO:0016810">
    <property type="term" value="F:hydrolase activity, acting on carbon-nitrogen (but not peptide) bonds"/>
    <property type="evidence" value="ECO:0007669"/>
    <property type="project" value="InterPro"/>
</dbReference>
<comment type="subcellular location">
    <subcellularLocation>
        <location evidence="1">Secreted</location>
    </subcellularLocation>
</comment>
<dbReference type="InterPro" id="IPR051398">
    <property type="entry name" value="Polysacch_Deacetylase"/>
</dbReference>
<dbReference type="EMBL" id="CZQC01000071">
    <property type="protein sequence ID" value="CUS42833.1"/>
    <property type="molecule type" value="Genomic_DNA"/>
</dbReference>
<dbReference type="Gene3D" id="3.20.20.370">
    <property type="entry name" value="Glycoside hydrolase/deacetylase"/>
    <property type="match status" value="1"/>
</dbReference>
<feature type="domain" description="NodB homology" evidence="3">
    <location>
        <begin position="85"/>
        <end position="321"/>
    </location>
</feature>
<name>A0A160TFI6_9ZZZZ</name>
<dbReference type="CDD" id="cd10973">
    <property type="entry name" value="CE4_DAC_u4_5s"/>
    <property type="match status" value="1"/>
</dbReference>
<evidence type="ECO:0000313" key="4">
    <source>
        <dbReference type="EMBL" id="CUS42833.1"/>
    </source>
</evidence>
<evidence type="ECO:0000259" key="3">
    <source>
        <dbReference type="PROSITE" id="PS51677"/>
    </source>
</evidence>
<dbReference type="InterPro" id="IPR002509">
    <property type="entry name" value="NODB_dom"/>
</dbReference>
<keyword evidence="2" id="KW-0732">Signal</keyword>
<organism evidence="4">
    <name type="scientific">hydrothermal vent metagenome</name>
    <dbReference type="NCBI Taxonomy" id="652676"/>
    <lineage>
        <taxon>unclassified sequences</taxon>
        <taxon>metagenomes</taxon>
        <taxon>ecological metagenomes</taxon>
    </lineage>
</organism>
<dbReference type="PROSITE" id="PS51677">
    <property type="entry name" value="NODB"/>
    <property type="match status" value="1"/>
</dbReference>
<gene>
    <name evidence="4" type="ORF">MGWOODY_Tha2909</name>
</gene>
<dbReference type="SUPFAM" id="SSF88713">
    <property type="entry name" value="Glycoside hydrolase/deacetylase"/>
    <property type="match status" value="1"/>
</dbReference>